<accession>A0ABS8WTS0</accession>
<evidence type="ECO:0000313" key="1">
    <source>
        <dbReference type="EMBL" id="MCE3215465.1"/>
    </source>
</evidence>
<dbReference type="Proteomes" id="UP000823775">
    <property type="component" value="Unassembled WGS sequence"/>
</dbReference>
<reference evidence="1 2" key="1">
    <citation type="journal article" date="2021" name="BMC Genomics">
        <title>Datura genome reveals duplications of psychoactive alkaloid biosynthetic genes and high mutation rate following tissue culture.</title>
        <authorList>
            <person name="Rajewski A."/>
            <person name="Carter-House D."/>
            <person name="Stajich J."/>
            <person name="Litt A."/>
        </authorList>
    </citation>
    <scope>NUCLEOTIDE SEQUENCE [LARGE SCALE GENOMIC DNA]</scope>
    <source>
        <strain evidence="1">AR-01</strain>
    </source>
</reference>
<comment type="caution">
    <text evidence="1">The sequence shown here is derived from an EMBL/GenBank/DDBJ whole genome shotgun (WGS) entry which is preliminary data.</text>
</comment>
<proteinExistence type="predicted"/>
<dbReference type="EMBL" id="JACEIK010011107">
    <property type="protein sequence ID" value="MCE3215465.1"/>
    <property type="molecule type" value="Genomic_DNA"/>
</dbReference>
<gene>
    <name evidence="1" type="ORF">HAX54_002494</name>
</gene>
<organism evidence="1 2">
    <name type="scientific">Datura stramonium</name>
    <name type="common">Jimsonweed</name>
    <name type="synonym">Common thornapple</name>
    <dbReference type="NCBI Taxonomy" id="4076"/>
    <lineage>
        <taxon>Eukaryota</taxon>
        <taxon>Viridiplantae</taxon>
        <taxon>Streptophyta</taxon>
        <taxon>Embryophyta</taxon>
        <taxon>Tracheophyta</taxon>
        <taxon>Spermatophyta</taxon>
        <taxon>Magnoliopsida</taxon>
        <taxon>eudicotyledons</taxon>
        <taxon>Gunneridae</taxon>
        <taxon>Pentapetalae</taxon>
        <taxon>asterids</taxon>
        <taxon>lamiids</taxon>
        <taxon>Solanales</taxon>
        <taxon>Solanaceae</taxon>
        <taxon>Solanoideae</taxon>
        <taxon>Datureae</taxon>
        <taxon>Datura</taxon>
    </lineage>
</organism>
<name>A0ABS8WTS0_DATST</name>
<protein>
    <submittedName>
        <fullName evidence="1">Uncharacterized protein</fullName>
    </submittedName>
</protein>
<evidence type="ECO:0000313" key="2">
    <source>
        <dbReference type="Proteomes" id="UP000823775"/>
    </source>
</evidence>
<keyword evidence="2" id="KW-1185">Reference proteome</keyword>
<sequence>MGGVDACRKLWRFGVLRLGGSGVRRKTMRENRGKLGGCYGTPKIMVVWWQEEEDEGERIGGFRFGVSGEERNSAVVLVFRLEKMEGFGGVRRLFWSATMVEGKGW</sequence>